<dbReference type="GO" id="GO:0003676">
    <property type="term" value="F:nucleic acid binding"/>
    <property type="evidence" value="ECO:0007669"/>
    <property type="project" value="InterPro"/>
</dbReference>
<protein>
    <recommendedName>
        <fullName evidence="2">RNase H type-1 domain-containing protein</fullName>
    </recommendedName>
</protein>
<gene>
    <name evidence="3" type="ORF">HNQ09_001854</name>
</gene>
<dbReference type="Proteomes" id="UP000525389">
    <property type="component" value="Unassembled WGS sequence"/>
</dbReference>
<evidence type="ECO:0000313" key="4">
    <source>
        <dbReference type="Proteomes" id="UP000525389"/>
    </source>
</evidence>
<dbReference type="RefSeq" id="WP_184028219.1">
    <property type="nucleotide sequence ID" value="NZ_JACHFN010000006.1"/>
</dbReference>
<keyword evidence="4" id="KW-1185">Reference proteome</keyword>
<dbReference type="InterPro" id="IPR036397">
    <property type="entry name" value="RNaseH_sf"/>
</dbReference>
<organism evidence="3 4">
    <name type="scientific">Deinococcus budaensis</name>
    <dbReference type="NCBI Taxonomy" id="1665626"/>
    <lineage>
        <taxon>Bacteria</taxon>
        <taxon>Thermotogati</taxon>
        <taxon>Deinococcota</taxon>
        <taxon>Deinococci</taxon>
        <taxon>Deinococcales</taxon>
        <taxon>Deinococcaceae</taxon>
        <taxon>Deinococcus</taxon>
    </lineage>
</organism>
<evidence type="ECO:0000256" key="1">
    <source>
        <dbReference type="SAM" id="MobiDB-lite"/>
    </source>
</evidence>
<evidence type="ECO:0000313" key="3">
    <source>
        <dbReference type="EMBL" id="MBB5234416.1"/>
    </source>
</evidence>
<accession>A0A7W8GF03</accession>
<dbReference type="InterPro" id="IPR012337">
    <property type="entry name" value="RNaseH-like_sf"/>
</dbReference>
<dbReference type="GO" id="GO:0004523">
    <property type="term" value="F:RNA-DNA hybrid ribonuclease activity"/>
    <property type="evidence" value="ECO:0007669"/>
    <property type="project" value="InterPro"/>
</dbReference>
<dbReference type="InterPro" id="IPR002156">
    <property type="entry name" value="RNaseH_domain"/>
</dbReference>
<feature type="compositionally biased region" description="Pro residues" evidence="1">
    <location>
        <begin position="263"/>
        <end position="273"/>
    </location>
</feature>
<feature type="region of interest" description="Disordered" evidence="1">
    <location>
        <begin position="258"/>
        <end position="279"/>
    </location>
</feature>
<reference evidence="3 4" key="1">
    <citation type="submission" date="2020-08" db="EMBL/GenBank/DDBJ databases">
        <title>Genomic Encyclopedia of Type Strains, Phase IV (KMG-IV): sequencing the most valuable type-strain genomes for metagenomic binning, comparative biology and taxonomic classification.</title>
        <authorList>
            <person name="Goeker M."/>
        </authorList>
    </citation>
    <scope>NUCLEOTIDE SEQUENCE [LARGE SCALE GENOMIC DNA]</scope>
    <source>
        <strain evidence="3 4">DSM 101791</strain>
    </source>
</reference>
<dbReference type="PROSITE" id="PS50879">
    <property type="entry name" value="RNASE_H_1"/>
    <property type="match status" value="1"/>
</dbReference>
<proteinExistence type="predicted"/>
<dbReference type="Gene3D" id="3.30.420.10">
    <property type="entry name" value="Ribonuclease H-like superfamily/Ribonuclease H"/>
    <property type="match status" value="1"/>
</dbReference>
<dbReference type="EMBL" id="JACHFN010000006">
    <property type="protein sequence ID" value="MBB5234416.1"/>
    <property type="molecule type" value="Genomic_DNA"/>
</dbReference>
<dbReference type="AlphaFoldDB" id="A0A7W8GF03"/>
<name>A0A7W8GF03_9DEIO</name>
<dbReference type="SUPFAM" id="SSF53098">
    <property type="entry name" value="Ribonuclease H-like"/>
    <property type="match status" value="1"/>
</dbReference>
<evidence type="ECO:0000259" key="2">
    <source>
        <dbReference type="PROSITE" id="PS50879"/>
    </source>
</evidence>
<feature type="domain" description="RNase H type-1" evidence="2">
    <location>
        <begin position="9"/>
        <end position="149"/>
    </location>
</feature>
<feature type="region of interest" description="Disordered" evidence="1">
    <location>
        <begin position="35"/>
        <end position="55"/>
    </location>
</feature>
<sequence>MPEARRPDPEDLWHVYTDGSTRHERRQTFSGWAARAVQPGSRQVRQASGAGPGGTSLAAETEAILAGLRLVPGGAPARLYSDLALPALLAILHGPAGEAARDHLRDLWVQPVARSRGRHPADMHHVARRAEAGVREGEALDAAGLHGAALEMQVLARAGEDGAALPLGGGERLAGQTRPLVLEVGGLPPLPAGGRPLRLNLTLGLGRVEGQGRGGEEALRVALARPLALLTRGALVELRVPSAWLVTARAALGSLGAVQVRPGPDPAGPPEEAPPAEEG</sequence>
<comment type="caution">
    <text evidence="3">The sequence shown here is derived from an EMBL/GenBank/DDBJ whole genome shotgun (WGS) entry which is preliminary data.</text>
</comment>